<dbReference type="EnsemblMetazoa" id="XM_050658824.1">
    <property type="protein sequence ID" value="XP_050514781.1"/>
    <property type="gene ID" value="LOC126890021"/>
</dbReference>
<dbReference type="GeneID" id="126890021"/>
<dbReference type="RefSeq" id="XP_050514781.1">
    <property type="nucleotide sequence ID" value="XM_050658824.1"/>
</dbReference>
<dbReference type="PANTHER" id="PTHR47027">
    <property type="entry name" value="REVERSE TRANSCRIPTASE DOMAIN-CONTAINING PROTEIN"/>
    <property type="match status" value="1"/>
</dbReference>
<evidence type="ECO:0008006" key="3">
    <source>
        <dbReference type="Google" id="ProtNLM"/>
    </source>
</evidence>
<evidence type="ECO:0000313" key="2">
    <source>
        <dbReference type="Proteomes" id="UP001652700"/>
    </source>
</evidence>
<name>A0ABM5KX61_DIAVI</name>
<dbReference type="Proteomes" id="UP001652700">
    <property type="component" value="Unplaced"/>
</dbReference>
<accession>A0ABM5KX61</accession>
<sequence length="178" mass="21244">MQCYSEISNEKEKIERMQAERKLLELETFEILPKYEIELEYIMYRLDTISREYGLKINAQKTKVMIIDRIRNNQPEIRNVAGFEVVNRFNYLGSLITNNGGCEEEIPRRLTMARSATVKLTKIWKDPAITRNTKLRLVRKLTFPLATYASETWTIKKSDSRHIMAFEMWVYRRIMRIP</sequence>
<dbReference type="PANTHER" id="PTHR47027:SF8">
    <property type="entry name" value="RIBONUCLEASE H"/>
    <property type="match status" value="1"/>
</dbReference>
<proteinExistence type="predicted"/>
<organism evidence="1 2">
    <name type="scientific">Diabrotica virgifera virgifera</name>
    <name type="common">western corn rootworm</name>
    <dbReference type="NCBI Taxonomy" id="50390"/>
    <lineage>
        <taxon>Eukaryota</taxon>
        <taxon>Metazoa</taxon>
        <taxon>Ecdysozoa</taxon>
        <taxon>Arthropoda</taxon>
        <taxon>Hexapoda</taxon>
        <taxon>Insecta</taxon>
        <taxon>Pterygota</taxon>
        <taxon>Neoptera</taxon>
        <taxon>Endopterygota</taxon>
        <taxon>Coleoptera</taxon>
        <taxon>Polyphaga</taxon>
        <taxon>Cucujiformia</taxon>
        <taxon>Chrysomeloidea</taxon>
        <taxon>Chrysomelidae</taxon>
        <taxon>Galerucinae</taxon>
        <taxon>Diabroticina</taxon>
        <taxon>Diabroticites</taxon>
        <taxon>Diabrotica</taxon>
    </lineage>
</organism>
<reference evidence="1" key="1">
    <citation type="submission" date="2025-05" db="UniProtKB">
        <authorList>
            <consortium name="EnsemblMetazoa"/>
        </authorList>
    </citation>
    <scope>IDENTIFICATION</scope>
</reference>
<evidence type="ECO:0000313" key="1">
    <source>
        <dbReference type="EnsemblMetazoa" id="XP_050514781.1"/>
    </source>
</evidence>
<protein>
    <recommendedName>
        <fullName evidence="3">Endonuclease-reverse transcriptase</fullName>
    </recommendedName>
</protein>
<keyword evidence="2" id="KW-1185">Reference proteome</keyword>